<feature type="transmembrane region" description="Helical" evidence="1">
    <location>
        <begin position="17"/>
        <end position="37"/>
    </location>
</feature>
<dbReference type="PANTHER" id="PTHR47704">
    <property type="entry name" value="POTASSIUM TRANSPORTER KIMA"/>
    <property type="match status" value="1"/>
</dbReference>
<organism evidence="2">
    <name type="scientific">freshwater metagenome</name>
    <dbReference type="NCBI Taxonomy" id="449393"/>
    <lineage>
        <taxon>unclassified sequences</taxon>
        <taxon>metagenomes</taxon>
        <taxon>ecological metagenomes</taxon>
    </lineage>
</organism>
<evidence type="ECO:0000313" key="2">
    <source>
        <dbReference type="EMBL" id="CAB4572121.1"/>
    </source>
</evidence>
<gene>
    <name evidence="2" type="ORF">UFOPK1698_00609</name>
</gene>
<dbReference type="InterPro" id="IPR053153">
    <property type="entry name" value="APC_K+_Transporter"/>
</dbReference>
<dbReference type="PANTHER" id="PTHR47704:SF1">
    <property type="entry name" value="POTASSIUM TRANSPORTER KIMA"/>
    <property type="match status" value="1"/>
</dbReference>
<reference evidence="2" key="1">
    <citation type="submission" date="2020-05" db="EMBL/GenBank/DDBJ databases">
        <authorList>
            <person name="Chiriac C."/>
            <person name="Salcher M."/>
            <person name="Ghai R."/>
            <person name="Kavagutti S V."/>
        </authorList>
    </citation>
    <scope>NUCLEOTIDE SEQUENCE</scope>
</reference>
<keyword evidence="1" id="KW-0812">Transmembrane</keyword>
<name>A0A6J6E6Z5_9ZZZZ</name>
<feature type="transmembrane region" description="Helical" evidence="1">
    <location>
        <begin position="43"/>
        <end position="60"/>
    </location>
</feature>
<dbReference type="Gene3D" id="2.40.50.140">
    <property type="entry name" value="Nucleic acid-binding proteins"/>
    <property type="match status" value="1"/>
</dbReference>
<protein>
    <submittedName>
        <fullName evidence="2">Unannotated protein</fullName>
    </submittedName>
</protein>
<evidence type="ECO:0000256" key="1">
    <source>
        <dbReference type="SAM" id="Phobius"/>
    </source>
</evidence>
<accession>A0A6J6E6Z5</accession>
<dbReference type="CDD" id="cd04488">
    <property type="entry name" value="RecG_wedge_OBF"/>
    <property type="match status" value="1"/>
</dbReference>
<proteinExistence type="predicted"/>
<sequence>MLKHALRHRTGSWKAKVFIHGLAGSVSTLIVLIFSVVKFTEGAWLVLVTAPIMVVSFLRLRRQYTREQEALSIKQHQERATSIARHDVTVLVDNVDIATVGAVRYARSLKPHKLKAVHFVIDDRRADEIQTAWAASDALEDVTLELIDCPDRRLANSALDYAIRMTEKPDVELTLLLPRRSYSGFLGRLLHDQTAEKIAAPISQLPRVVATIVPFDVEKIISGATFVAPAAVNLPKAPATKPLVKAPVVNEEPVSHYAENVTPIGEIVWRKRAQVQGRVTSIRMAPSGGAPVLEVEIWDETGGVSLQFLGRREIAGLEVGSQLRAEGMVGEEEGAMVILNPSYELLV</sequence>
<dbReference type="EMBL" id="CAEZTP010000039">
    <property type="protein sequence ID" value="CAB4572121.1"/>
    <property type="molecule type" value="Genomic_DNA"/>
</dbReference>
<keyword evidence="1" id="KW-1133">Transmembrane helix</keyword>
<keyword evidence="1" id="KW-0472">Membrane</keyword>
<dbReference type="AlphaFoldDB" id="A0A6J6E6Z5"/>
<dbReference type="InterPro" id="IPR012340">
    <property type="entry name" value="NA-bd_OB-fold"/>
</dbReference>